<protein>
    <submittedName>
        <fullName evidence="1">Uncharacterized protein</fullName>
    </submittedName>
</protein>
<reference evidence="1" key="1">
    <citation type="submission" date="2014-11" db="EMBL/GenBank/DDBJ databases">
        <authorList>
            <person name="Amaro Gonzalez C."/>
        </authorList>
    </citation>
    <scope>NUCLEOTIDE SEQUENCE</scope>
</reference>
<name>A0A0E9SZR0_ANGAN</name>
<accession>A0A0E9SZR0</accession>
<evidence type="ECO:0000313" key="1">
    <source>
        <dbReference type="EMBL" id="JAH46819.1"/>
    </source>
</evidence>
<dbReference type="AlphaFoldDB" id="A0A0E9SZR0"/>
<dbReference type="EMBL" id="GBXM01061758">
    <property type="protein sequence ID" value="JAH46819.1"/>
    <property type="molecule type" value="Transcribed_RNA"/>
</dbReference>
<proteinExistence type="predicted"/>
<organism evidence="1">
    <name type="scientific">Anguilla anguilla</name>
    <name type="common">European freshwater eel</name>
    <name type="synonym">Muraena anguilla</name>
    <dbReference type="NCBI Taxonomy" id="7936"/>
    <lineage>
        <taxon>Eukaryota</taxon>
        <taxon>Metazoa</taxon>
        <taxon>Chordata</taxon>
        <taxon>Craniata</taxon>
        <taxon>Vertebrata</taxon>
        <taxon>Euteleostomi</taxon>
        <taxon>Actinopterygii</taxon>
        <taxon>Neopterygii</taxon>
        <taxon>Teleostei</taxon>
        <taxon>Anguilliformes</taxon>
        <taxon>Anguillidae</taxon>
        <taxon>Anguilla</taxon>
    </lineage>
</organism>
<reference evidence="1" key="2">
    <citation type="journal article" date="2015" name="Fish Shellfish Immunol.">
        <title>Early steps in the European eel (Anguilla anguilla)-Vibrio vulnificus interaction in the gills: Role of the RtxA13 toxin.</title>
        <authorList>
            <person name="Callol A."/>
            <person name="Pajuelo D."/>
            <person name="Ebbesson L."/>
            <person name="Teles M."/>
            <person name="MacKenzie S."/>
            <person name="Amaro C."/>
        </authorList>
    </citation>
    <scope>NUCLEOTIDE SEQUENCE</scope>
</reference>
<sequence>MCRCLAPVKVSVRNKKETGQNWDSWASSKVETSTIRKERHCSSHIREKDLADPQAFRDNIPWTDESKVVLLNGMGAIISGIKQIQHFTERDHHTNS</sequence>